<feature type="compositionally biased region" description="Polar residues" evidence="4">
    <location>
        <begin position="770"/>
        <end position="785"/>
    </location>
</feature>
<dbReference type="Pfam" id="PF01388">
    <property type="entry name" value="ARID"/>
    <property type="match status" value="1"/>
</dbReference>
<feature type="compositionally biased region" description="Basic and acidic residues" evidence="4">
    <location>
        <begin position="603"/>
        <end position="612"/>
    </location>
</feature>
<dbReference type="Pfam" id="PF18282">
    <property type="entry name" value="RAP80_UIM"/>
    <property type="match status" value="1"/>
</dbReference>
<dbReference type="Gene3D" id="2.30.30.490">
    <property type="match status" value="1"/>
</dbReference>
<dbReference type="SMART" id="SM00501">
    <property type="entry name" value="BRIGHT"/>
    <property type="match status" value="1"/>
</dbReference>
<dbReference type="InterPro" id="IPR003903">
    <property type="entry name" value="UIM_dom"/>
</dbReference>
<dbReference type="InterPro" id="IPR001606">
    <property type="entry name" value="ARID_dom"/>
</dbReference>
<dbReference type="GO" id="GO:0006357">
    <property type="term" value="P:regulation of transcription by RNA polymerase II"/>
    <property type="evidence" value="ECO:0007669"/>
    <property type="project" value="TreeGrafter"/>
</dbReference>
<dbReference type="InterPro" id="IPR043151">
    <property type="entry name" value="BAH_sf"/>
</dbReference>
<feature type="compositionally biased region" description="Low complexity" evidence="4">
    <location>
        <begin position="511"/>
        <end position="522"/>
    </location>
</feature>
<feature type="region of interest" description="Disordered" evidence="4">
    <location>
        <begin position="740"/>
        <end position="798"/>
    </location>
</feature>
<dbReference type="CDD" id="cd16869">
    <property type="entry name" value="ARID_ARID5"/>
    <property type="match status" value="1"/>
</dbReference>
<feature type="region of interest" description="Disordered" evidence="4">
    <location>
        <begin position="690"/>
        <end position="721"/>
    </location>
</feature>
<evidence type="ECO:0000256" key="2">
    <source>
        <dbReference type="ARBA" id="ARBA00023163"/>
    </source>
</evidence>
<evidence type="ECO:0000256" key="3">
    <source>
        <dbReference type="ARBA" id="ARBA00023242"/>
    </source>
</evidence>
<feature type="region of interest" description="Disordered" evidence="4">
    <location>
        <begin position="273"/>
        <end position="294"/>
    </location>
</feature>
<dbReference type="Proteomes" id="UP001205998">
    <property type="component" value="Unassembled WGS sequence"/>
</dbReference>
<dbReference type="PROSITE" id="PS51011">
    <property type="entry name" value="ARID"/>
    <property type="match status" value="1"/>
</dbReference>
<dbReference type="InterPro" id="IPR051232">
    <property type="entry name" value="ARID/SWI1_ChromRemod"/>
</dbReference>
<protein>
    <recommendedName>
        <fullName evidence="5">ARID domain-containing protein</fullName>
    </recommendedName>
</protein>
<dbReference type="SMART" id="SM01014">
    <property type="entry name" value="ARID"/>
    <property type="match status" value="1"/>
</dbReference>
<dbReference type="EMBL" id="MU551649">
    <property type="protein sequence ID" value="KAI5620226.1"/>
    <property type="molecule type" value="Genomic_DNA"/>
</dbReference>
<accession>A0AAD5AQ17</accession>
<sequence length="872" mass="96703">MTEDEMLNLALRLSEQEANSASRREQVEDADMRKAIAESLQWLGPPCCQRGSFAFYKSVSCKAEAGGPVKVWRLGEFYYVRCGPQEPVCIAEITLLWEDLRQRHPLASSRLYYLPEDTPKGRTKEHGEDEVISVSKKVVVRVEHLVKWTCSEPPHWKQNATKIDDLHVFSDSACKTDQQEVKSKDDTLGVQHRVKVLSYPQYCRFRSLQKRIQSQAGWSSLQDPHLLALGWIKMTLHNTRVLYCRDTFSHPSLGTNPSLTPEFGCLSVSLKGRPRKRRGRDGDGIEQQNLNHPERDRTKACEIIKNNVETMEGNWLPHPEEKIFLDQLYLFMERRGSPICKVPNLGFKKIDLFLMHSVVSKLGGYEAVTSQRMWKVVYNELGGSPGSTSAATCTRRHYEKLILPYEQHIKGGNQQLSKPKAPAGSAGPFRKPVRGRVQSAQRKNCITAEASPQDGVGVRKRGRPPGKRAIKVLARGRVGRPTSHIKTLSENVGSKLVQPIAVIKELGVSPAPAAATTTTTTTSHTPQQHKAEEDVKLKQENEPSSPCLLSGQSKLQIGGSLEGFSPTKGMCPLDFFKAHLGLSGASGLERSQEASITSQAKARSPETPDNLHHQCSGCNSEHPCWTGGPREGLTARPQLPPLKILPLDLDCSLQLCQLMHTRLGASHMNTFTKRLSEALAQDISKTNGHAVSVSQDQAVPLNLSKKPTSKRSSDDADSQWQRDCEAKRLKMEPVDLRLSLKQSSGSSGQTLVQDEPADLSCPRRARAVQDRTSSNVTGSQGSHLSPKSDHDPSTDSVFSLSVPASGAALKWQENHLNPVDLKLGETPERIVVNHNTESCPKDEQLSHRILYKDSNTRDYKVPSLFSKPSQSC</sequence>
<dbReference type="Gene3D" id="6.10.250.1800">
    <property type="match status" value="1"/>
</dbReference>
<evidence type="ECO:0000313" key="6">
    <source>
        <dbReference type="EMBL" id="KAI5620226.1"/>
    </source>
</evidence>
<reference evidence="6" key="1">
    <citation type="submission" date="2018-07" db="EMBL/GenBank/DDBJ databases">
        <title>Comparative genomics of catfishes provides insights into carnivory and benthic adaptation.</title>
        <authorList>
            <person name="Zhang Y."/>
            <person name="Wang D."/>
            <person name="Peng Z."/>
            <person name="Zheng S."/>
            <person name="Shao F."/>
            <person name="Tao W."/>
        </authorList>
    </citation>
    <scope>NUCLEOTIDE SEQUENCE</scope>
    <source>
        <strain evidence="6">Chongqing</strain>
    </source>
</reference>
<feature type="region of interest" description="Disordered" evidence="4">
    <location>
        <begin position="590"/>
        <end position="615"/>
    </location>
</feature>
<keyword evidence="1" id="KW-0805">Transcription regulation</keyword>
<dbReference type="SMART" id="SM00726">
    <property type="entry name" value="UIM"/>
    <property type="match status" value="2"/>
</dbReference>
<feature type="region of interest" description="Disordered" evidence="4">
    <location>
        <begin position="511"/>
        <end position="551"/>
    </location>
</feature>
<keyword evidence="7" id="KW-1185">Reference proteome</keyword>
<organism evidence="6 7">
    <name type="scientific">Silurus asotus</name>
    <name type="common">Amur catfish</name>
    <name type="synonym">Parasilurus asotus</name>
    <dbReference type="NCBI Taxonomy" id="30991"/>
    <lineage>
        <taxon>Eukaryota</taxon>
        <taxon>Metazoa</taxon>
        <taxon>Chordata</taxon>
        <taxon>Craniata</taxon>
        <taxon>Vertebrata</taxon>
        <taxon>Euteleostomi</taxon>
        <taxon>Actinopterygii</taxon>
        <taxon>Neopterygii</taxon>
        <taxon>Teleostei</taxon>
        <taxon>Ostariophysi</taxon>
        <taxon>Siluriformes</taxon>
        <taxon>Siluridae</taxon>
        <taxon>Silurus</taxon>
    </lineage>
</organism>
<dbReference type="InterPro" id="IPR036431">
    <property type="entry name" value="ARID_dom_sf"/>
</dbReference>
<dbReference type="SUPFAM" id="SSF46774">
    <property type="entry name" value="ARID-like"/>
    <property type="match status" value="1"/>
</dbReference>
<dbReference type="InterPro" id="IPR040714">
    <property type="entry name" value="RAP80_UIM"/>
</dbReference>
<gene>
    <name evidence="6" type="ORF">C0J50_20220</name>
</gene>
<dbReference type="GO" id="GO:0000976">
    <property type="term" value="F:transcription cis-regulatory region binding"/>
    <property type="evidence" value="ECO:0007669"/>
    <property type="project" value="TreeGrafter"/>
</dbReference>
<dbReference type="AlphaFoldDB" id="A0AAD5AQ17"/>
<name>A0AAD5AQ17_SILAS</name>
<dbReference type="FunFam" id="1.10.150.60:FF:000015">
    <property type="entry name" value="AT-rich interactive domain-containing protein 5B"/>
    <property type="match status" value="1"/>
</dbReference>
<evidence type="ECO:0000259" key="5">
    <source>
        <dbReference type="PROSITE" id="PS51011"/>
    </source>
</evidence>
<feature type="region of interest" description="Disordered" evidence="4">
    <location>
        <begin position="412"/>
        <end position="442"/>
    </location>
</feature>
<dbReference type="PROSITE" id="PS50330">
    <property type="entry name" value="UIM"/>
    <property type="match status" value="1"/>
</dbReference>
<evidence type="ECO:0000313" key="7">
    <source>
        <dbReference type="Proteomes" id="UP001205998"/>
    </source>
</evidence>
<dbReference type="PANTHER" id="PTHR13964:SF41">
    <property type="entry name" value="AT-RICH INTERACTIVE DOMAIN-CONTAINING PROTEIN 5B"/>
    <property type="match status" value="1"/>
</dbReference>
<feature type="compositionally biased region" description="Basic and acidic residues" evidence="4">
    <location>
        <begin position="529"/>
        <end position="541"/>
    </location>
</feature>
<feature type="domain" description="ARID" evidence="5">
    <location>
        <begin position="318"/>
        <end position="410"/>
    </location>
</feature>
<keyword evidence="2" id="KW-0804">Transcription</keyword>
<dbReference type="PANTHER" id="PTHR13964">
    <property type="entry name" value="RBP-RELATED"/>
    <property type="match status" value="1"/>
</dbReference>
<dbReference type="GO" id="GO:0005634">
    <property type="term" value="C:nucleus"/>
    <property type="evidence" value="ECO:0007669"/>
    <property type="project" value="TreeGrafter"/>
</dbReference>
<evidence type="ECO:0000256" key="4">
    <source>
        <dbReference type="SAM" id="MobiDB-lite"/>
    </source>
</evidence>
<keyword evidence="3" id="KW-0539">Nucleus</keyword>
<proteinExistence type="predicted"/>
<dbReference type="Gene3D" id="1.10.150.60">
    <property type="entry name" value="ARID DNA-binding domain"/>
    <property type="match status" value="1"/>
</dbReference>
<comment type="caution">
    <text evidence="6">The sequence shown here is derived from an EMBL/GenBank/DDBJ whole genome shotgun (WGS) entry which is preliminary data.</text>
</comment>
<feature type="compositionally biased region" description="Low complexity" evidence="4">
    <location>
        <begin position="740"/>
        <end position="749"/>
    </location>
</feature>
<evidence type="ECO:0000256" key="1">
    <source>
        <dbReference type="ARBA" id="ARBA00023015"/>
    </source>
</evidence>